<comment type="caution">
    <text evidence="2">The sequence shown here is derived from an EMBL/GenBank/DDBJ whole genome shotgun (WGS) entry which is preliminary data.</text>
</comment>
<name>A0A4Q0Y879_9BACT</name>
<dbReference type="InterPro" id="IPR013216">
    <property type="entry name" value="Methyltransf_11"/>
</dbReference>
<dbReference type="AlphaFoldDB" id="A0A4Q0Y879"/>
<dbReference type="PANTHER" id="PTHR43861">
    <property type="entry name" value="TRANS-ACONITATE 2-METHYLTRANSFERASE-RELATED"/>
    <property type="match status" value="1"/>
</dbReference>
<feature type="domain" description="Methyltransferase type 11" evidence="1">
    <location>
        <begin position="29"/>
        <end position="125"/>
    </location>
</feature>
<evidence type="ECO:0000259" key="1">
    <source>
        <dbReference type="Pfam" id="PF08241"/>
    </source>
</evidence>
<gene>
    <name evidence="2" type="ORF">CRV08_13215</name>
</gene>
<dbReference type="InterPro" id="IPR029063">
    <property type="entry name" value="SAM-dependent_MTases_sf"/>
</dbReference>
<reference evidence="2 3" key="1">
    <citation type="submission" date="2017-10" db="EMBL/GenBank/DDBJ databases">
        <title>Genomics of the genus Arcobacter.</title>
        <authorList>
            <person name="Perez-Cataluna A."/>
            <person name="Figueras M.J."/>
        </authorList>
    </citation>
    <scope>NUCLEOTIDE SEQUENCE [LARGE SCALE GENOMIC DNA]</scope>
    <source>
        <strain evidence="2 3">CECT 8993</strain>
    </source>
</reference>
<dbReference type="Pfam" id="PF08241">
    <property type="entry name" value="Methyltransf_11"/>
    <property type="match status" value="1"/>
</dbReference>
<protein>
    <submittedName>
        <fullName evidence="2">SAM-dependent methyltransferase</fullName>
    </submittedName>
</protein>
<dbReference type="PANTHER" id="PTHR43861:SF1">
    <property type="entry name" value="TRANS-ACONITATE 2-METHYLTRANSFERASE"/>
    <property type="match status" value="1"/>
</dbReference>
<dbReference type="Proteomes" id="UP000290172">
    <property type="component" value="Unassembled WGS sequence"/>
</dbReference>
<dbReference type="SUPFAM" id="SSF53335">
    <property type="entry name" value="S-adenosyl-L-methionine-dependent methyltransferases"/>
    <property type="match status" value="1"/>
</dbReference>
<evidence type="ECO:0000313" key="3">
    <source>
        <dbReference type="Proteomes" id="UP000290172"/>
    </source>
</evidence>
<accession>A0A4Q0Y879</accession>
<dbReference type="Gene3D" id="3.40.50.150">
    <property type="entry name" value="Vaccinia Virus protein VP39"/>
    <property type="match status" value="1"/>
</dbReference>
<dbReference type="GO" id="GO:0000179">
    <property type="term" value="F:rRNA (adenine-N6,N6-)-dimethyltransferase activity"/>
    <property type="evidence" value="ECO:0007669"/>
    <property type="project" value="InterPro"/>
</dbReference>
<proteinExistence type="predicted"/>
<dbReference type="EMBL" id="PDKJ01000015">
    <property type="protein sequence ID" value="RXJ66430.1"/>
    <property type="molecule type" value="Genomic_DNA"/>
</dbReference>
<sequence length="233" mass="27435">MKLQEENIPLTIDEIFIVESLNLNFKTILELGCGTAAMTQKIATNGHTREVIACEVDEIQHKKNLELDIKNIKFLLCGAQKLPIKDDSIDFVFMFKSFHHVPKEYMNDALSEIKRVLKPRGMLYISEPLHMGKQNELVAMFHNEEEVRKDAFECIKEFVEKEEMKLFKEFFFQTPITYKSFNDFVKRQMHNTYNEISVSDELKQKVKDKYNEFGGKELTLLKPFRVDILQKNR</sequence>
<keyword evidence="2" id="KW-0489">Methyltransferase</keyword>
<organism evidence="2 3">
    <name type="scientific">Halarcobacter ebronensis</name>
    <dbReference type="NCBI Taxonomy" id="1462615"/>
    <lineage>
        <taxon>Bacteria</taxon>
        <taxon>Pseudomonadati</taxon>
        <taxon>Campylobacterota</taxon>
        <taxon>Epsilonproteobacteria</taxon>
        <taxon>Campylobacterales</taxon>
        <taxon>Arcobacteraceae</taxon>
        <taxon>Halarcobacter</taxon>
    </lineage>
</organism>
<dbReference type="InterPro" id="IPR020596">
    <property type="entry name" value="rRNA_Ade_Mease_Trfase_CS"/>
</dbReference>
<evidence type="ECO:0000313" key="2">
    <source>
        <dbReference type="EMBL" id="RXJ66430.1"/>
    </source>
</evidence>
<dbReference type="PROSITE" id="PS01131">
    <property type="entry name" value="RRNA_A_DIMETH"/>
    <property type="match status" value="1"/>
</dbReference>
<dbReference type="RefSeq" id="WP_128982891.1">
    <property type="nucleotide sequence ID" value="NZ_PDKJ01000015.1"/>
</dbReference>
<keyword evidence="2" id="KW-0808">Transferase</keyword>
<dbReference type="CDD" id="cd02440">
    <property type="entry name" value="AdoMet_MTases"/>
    <property type="match status" value="1"/>
</dbReference>